<dbReference type="Proteomes" id="UP000824782">
    <property type="component" value="Unassembled WGS sequence"/>
</dbReference>
<dbReference type="SMART" id="SM00322">
    <property type="entry name" value="KH"/>
    <property type="match status" value="1"/>
</dbReference>
<dbReference type="AlphaFoldDB" id="A0AAV6YNS8"/>
<feature type="domain" description="K Homology" evidence="4">
    <location>
        <begin position="190"/>
        <end position="263"/>
    </location>
</feature>
<dbReference type="SUPFAM" id="SSF54791">
    <property type="entry name" value="Eukaryotic type KH-domain (KH-domain type I)"/>
    <property type="match status" value="2"/>
</dbReference>
<feature type="compositionally biased region" description="Basic and acidic residues" evidence="3">
    <location>
        <begin position="283"/>
        <end position="311"/>
    </location>
</feature>
<dbReference type="PANTHER" id="PTHR10288">
    <property type="entry name" value="KH DOMAIN CONTAINING RNA BINDING PROTEIN"/>
    <property type="match status" value="1"/>
</dbReference>
<protein>
    <recommendedName>
        <fullName evidence="4">K Homology domain-containing protein</fullName>
    </recommendedName>
</protein>
<gene>
    <name evidence="5" type="ORF">GDO81_026057</name>
</gene>
<evidence type="ECO:0000256" key="2">
    <source>
        <dbReference type="PROSITE-ProRule" id="PRU00117"/>
    </source>
</evidence>
<dbReference type="InterPro" id="IPR036612">
    <property type="entry name" value="KH_dom_type_1_sf"/>
</dbReference>
<keyword evidence="2" id="KW-0694">RNA-binding</keyword>
<evidence type="ECO:0000256" key="3">
    <source>
        <dbReference type="SAM" id="MobiDB-lite"/>
    </source>
</evidence>
<dbReference type="InterPro" id="IPR004088">
    <property type="entry name" value="KH_dom_type_1"/>
</dbReference>
<evidence type="ECO:0000313" key="5">
    <source>
        <dbReference type="EMBL" id="KAG8536585.1"/>
    </source>
</evidence>
<reference evidence="5" key="1">
    <citation type="thesis" date="2020" institute="ProQuest LLC" country="789 East Eisenhower Parkway, Ann Arbor, MI, USA">
        <title>Comparative Genomics and Chromosome Evolution.</title>
        <authorList>
            <person name="Mudd A.B."/>
        </authorList>
    </citation>
    <scope>NUCLEOTIDE SEQUENCE</scope>
    <source>
        <strain evidence="5">237g6f4</strain>
        <tissue evidence="5">Blood</tissue>
    </source>
</reference>
<comment type="caution">
    <text evidence="5">The sequence shown here is derived from an EMBL/GenBank/DDBJ whole genome shotgun (WGS) entry which is preliminary data.</text>
</comment>
<name>A0AAV6YNS8_ENGPU</name>
<dbReference type="Gene3D" id="3.30.310.210">
    <property type="match status" value="1"/>
</dbReference>
<accession>A0AAV6YNS8</accession>
<evidence type="ECO:0000313" key="6">
    <source>
        <dbReference type="Proteomes" id="UP000824782"/>
    </source>
</evidence>
<feature type="region of interest" description="Disordered" evidence="3">
    <location>
        <begin position="282"/>
        <end position="327"/>
    </location>
</feature>
<evidence type="ECO:0000259" key="4">
    <source>
        <dbReference type="SMART" id="SM00322"/>
    </source>
</evidence>
<dbReference type="Pfam" id="PF00013">
    <property type="entry name" value="KH_1"/>
    <property type="match status" value="1"/>
</dbReference>
<evidence type="ECO:0000256" key="1">
    <source>
        <dbReference type="ARBA" id="ARBA00022737"/>
    </source>
</evidence>
<dbReference type="EMBL" id="WNYA01041022">
    <property type="protein sequence ID" value="KAG8536585.1"/>
    <property type="molecule type" value="Genomic_DNA"/>
</dbReference>
<dbReference type="PROSITE" id="PS50084">
    <property type="entry name" value="KH_TYPE_1"/>
    <property type="match status" value="1"/>
</dbReference>
<organism evidence="5 6">
    <name type="scientific">Engystomops pustulosus</name>
    <name type="common">Tungara frog</name>
    <name type="synonym">Physalaemus pustulosus</name>
    <dbReference type="NCBI Taxonomy" id="76066"/>
    <lineage>
        <taxon>Eukaryota</taxon>
        <taxon>Metazoa</taxon>
        <taxon>Chordata</taxon>
        <taxon>Craniata</taxon>
        <taxon>Vertebrata</taxon>
        <taxon>Euteleostomi</taxon>
        <taxon>Amphibia</taxon>
        <taxon>Batrachia</taxon>
        <taxon>Anura</taxon>
        <taxon>Neobatrachia</taxon>
        <taxon>Hyloidea</taxon>
        <taxon>Leptodactylidae</taxon>
        <taxon>Leiuperinae</taxon>
        <taxon>Engystomops</taxon>
    </lineage>
</organism>
<dbReference type="GO" id="GO:0003723">
    <property type="term" value="F:RNA binding"/>
    <property type="evidence" value="ECO:0007669"/>
    <property type="project" value="UniProtKB-UniRule"/>
</dbReference>
<keyword evidence="6" id="KW-1185">Reference proteome</keyword>
<sequence>MGGVVQNVSVLVSPLRLRLLCDILALHNSGRTETAHAPPPSFYTRKFARLTHTSPEQRYEEVPALAGGGGDKYGSPELPLTGRTMERWSSLSTGQKAVAVTIGVSAGVAMLYVCYSRYRTAPRHGEDELRMTIPRDAAHLIITEPVMAQCHAHIQVTPDGGGDRELIIKGTPEQVCQSQRLLHGVLQDGAALRAELHLPSRSIGRVMGHGGERIREIARSSGATIDCGRRTESSQTAPTRRITITGTQGQVEAAKTLLLKASEEEAAVQRRATECSTFRSRRKEIIAVKKPRPPENEDRQPQTPAEDRPSKGDSPGQENMADTVHNVYKFEGNPLSALLIG</sequence>
<keyword evidence="1" id="KW-0677">Repeat</keyword>
<proteinExistence type="predicted"/>
<dbReference type="InterPro" id="IPR004087">
    <property type="entry name" value="KH_dom"/>
</dbReference>